<dbReference type="InterPro" id="IPR008919">
    <property type="entry name" value="Retrov_capsid_N"/>
</dbReference>
<dbReference type="PANTHER" id="PTHR33166">
    <property type="entry name" value="GAG_P30 DOMAIN-CONTAINING PROTEIN"/>
    <property type="match status" value="1"/>
</dbReference>
<feature type="domain" description="Core shell protein Gag P30" evidence="2">
    <location>
        <begin position="180"/>
        <end position="378"/>
    </location>
</feature>
<sequence length="482" mass="54222">VGGTVPTQRDLRDYRLRNLCQGEWPEFGLGWQVEGTWDLKLIRTVEEYCAVNHPNQWVYILSVQARQQELLPPPPPPQGTVPGAPTLGTGPPPYSPESTEAAKKHYPSLEKYQEETKEKKSQRMPSDASPAQTRRHGAPVWSGDSPTGPALQMPLRTVPVINNRNEIVQAYQVVPFSSCDILNWKNNTPPYSEEPQAMARLLEGIMATHNPTWQDCRQLLNMLFTSEERRAVLNNGVAIAQVGAPQDGDAAEWGAQRFPVEIDPQWDTAEEGHLQRLKGFQRILVEAVKRGPPRPVNIIKIQGVVQEKSESPTAFLERLEAAYRKYSPYNLEDENGRRAIQQSFISQAAPDIRRKIQKQPGFLGKTMNELLALADQVYMARDQVEQEKKDRKKKQEYQALVTMMEQSASGQRGRGGYARGGQGGRRGPPRRLGRDQCAKCKKFGHWKGECPEGKEGSQEGLRGRGRNLEDKENIAQFKICGL</sequence>
<feature type="compositionally biased region" description="Basic and acidic residues" evidence="1">
    <location>
        <begin position="100"/>
        <end position="121"/>
    </location>
</feature>
<dbReference type="SUPFAM" id="SSF57756">
    <property type="entry name" value="Retrovirus zinc finger-like domains"/>
    <property type="match status" value="1"/>
</dbReference>
<feature type="compositionally biased region" description="Low complexity" evidence="1">
    <location>
        <begin position="80"/>
        <end position="89"/>
    </location>
</feature>
<name>R4GCV7_ANOCA</name>
<reference evidence="3" key="2">
    <citation type="submission" date="2025-08" db="UniProtKB">
        <authorList>
            <consortium name="Ensembl"/>
        </authorList>
    </citation>
    <scope>IDENTIFICATION</scope>
</reference>
<dbReference type="InterPro" id="IPR036946">
    <property type="entry name" value="G_retro_matrix_sf"/>
</dbReference>
<accession>R4GCV7</accession>
<keyword evidence="4" id="KW-1185">Reference proteome</keyword>
<organism evidence="3 4">
    <name type="scientific">Anolis carolinensis</name>
    <name type="common">Green anole</name>
    <name type="synonym">American chameleon</name>
    <dbReference type="NCBI Taxonomy" id="28377"/>
    <lineage>
        <taxon>Eukaryota</taxon>
        <taxon>Metazoa</taxon>
        <taxon>Chordata</taxon>
        <taxon>Craniata</taxon>
        <taxon>Vertebrata</taxon>
        <taxon>Euteleostomi</taxon>
        <taxon>Lepidosauria</taxon>
        <taxon>Squamata</taxon>
        <taxon>Bifurcata</taxon>
        <taxon>Unidentata</taxon>
        <taxon>Episquamata</taxon>
        <taxon>Toxicofera</taxon>
        <taxon>Iguania</taxon>
        <taxon>Dactyloidae</taxon>
        <taxon>Anolis</taxon>
    </lineage>
</organism>
<reference evidence="3" key="3">
    <citation type="submission" date="2025-09" db="UniProtKB">
        <authorList>
            <consortium name="Ensembl"/>
        </authorList>
    </citation>
    <scope>IDENTIFICATION</scope>
</reference>
<evidence type="ECO:0000259" key="2">
    <source>
        <dbReference type="Pfam" id="PF02093"/>
    </source>
</evidence>
<dbReference type="InterPro" id="IPR010999">
    <property type="entry name" value="Retrovr_matrix"/>
</dbReference>
<reference evidence="3" key="1">
    <citation type="submission" date="2009-12" db="EMBL/GenBank/DDBJ databases">
        <title>The Genome Sequence of Anolis carolinensis (Green Anole Lizard).</title>
        <authorList>
            <consortium name="The Genome Sequencing Platform"/>
            <person name="Di Palma F."/>
            <person name="Alfoldi J."/>
            <person name="Heiman D."/>
            <person name="Young S."/>
            <person name="Grabherr M."/>
            <person name="Johnson J."/>
            <person name="Lander E.S."/>
            <person name="Lindblad-Toh K."/>
        </authorList>
    </citation>
    <scope>NUCLEOTIDE SEQUENCE [LARGE SCALE GENOMIC DNA]</scope>
    <source>
        <strain evidence="3">JBL SC #1</strain>
    </source>
</reference>
<dbReference type="InterPro" id="IPR050462">
    <property type="entry name" value="Retroviral_Gag-Pol_poly"/>
</dbReference>
<evidence type="ECO:0000313" key="3">
    <source>
        <dbReference type="Ensembl" id="ENSACAP00000023182.2"/>
    </source>
</evidence>
<dbReference type="InterPro" id="IPR003036">
    <property type="entry name" value="Gag_P30"/>
</dbReference>
<evidence type="ECO:0000313" key="4">
    <source>
        <dbReference type="Proteomes" id="UP000001646"/>
    </source>
</evidence>
<dbReference type="AlphaFoldDB" id="R4GCV7"/>
<dbReference type="GO" id="GO:0003676">
    <property type="term" value="F:nucleic acid binding"/>
    <property type="evidence" value="ECO:0007669"/>
    <property type="project" value="InterPro"/>
</dbReference>
<proteinExistence type="predicted"/>
<dbReference type="Bgee" id="ENSACAG00000028904">
    <property type="expression patterns" value="Expressed in testis and 6 other cell types or tissues"/>
</dbReference>
<dbReference type="Gene3D" id="1.10.150.180">
    <property type="entry name" value="Gamma-retroviral matrix domain"/>
    <property type="match status" value="1"/>
</dbReference>
<dbReference type="SUPFAM" id="SSF47943">
    <property type="entry name" value="Retrovirus capsid protein, N-terminal core domain"/>
    <property type="match status" value="1"/>
</dbReference>
<feature type="compositionally biased region" description="Gly residues" evidence="1">
    <location>
        <begin position="412"/>
        <end position="426"/>
    </location>
</feature>
<feature type="region of interest" description="Disordered" evidence="1">
    <location>
        <begin position="405"/>
        <end position="435"/>
    </location>
</feature>
<dbReference type="InParanoid" id="R4GCV7"/>
<dbReference type="HOGENOM" id="CLU_715613_0_0_1"/>
<dbReference type="Gene3D" id="1.10.375.10">
    <property type="entry name" value="Human Immunodeficiency Virus Type 1 Capsid Protein"/>
    <property type="match status" value="1"/>
</dbReference>
<protein>
    <recommendedName>
        <fullName evidence="2">Core shell protein Gag P30 domain-containing protein</fullName>
    </recommendedName>
</protein>
<dbReference type="GeneTree" id="ENSGT01150000287248"/>
<dbReference type="Gene3D" id="4.10.60.10">
    <property type="entry name" value="Zinc finger, CCHC-type"/>
    <property type="match status" value="1"/>
</dbReference>
<dbReference type="GO" id="GO:0008270">
    <property type="term" value="F:zinc ion binding"/>
    <property type="evidence" value="ECO:0007669"/>
    <property type="project" value="InterPro"/>
</dbReference>
<dbReference type="SUPFAM" id="SSF47836">
    <property type="entry name" value="Retroviral matrix proteins"/>
    <property type="match status" value="1"/>
</dbReference>
<evidence type="ECO:0000256" key="1">
    <source>
        <dbReference type="SAM" id="MobiDB-lite"/>
    </source>
</evidence>
<dbReference type="Pfam" id="PF02093">
    <property type="entry name" value="Gag_p30"/>
    <property type="match status" value="1"/>
</dbReference>
<dbReference type="eggNOG" id="ENOG502SJTE">
    <property type="taxonomic scope" value="Eukaryota"/>
</dbReference>
<dbReference type="GO" id="GO:0019068">
    <property type="term" value="P:virion assembly"/>
    <property type="evidence" value="ECO:0007669"/>
    <property type="project" value="InterPro"/>
</dbReference>
<dbReference type="Ensembl" id="ENSACAT00000030602.2">
    <property type="protein sequence ID" value="ENSACAP00000023182.2"/>
    <property type="gene ID" value="ENSACAG00000028904.2"/>
</dbReference>
<feature type="region of interest" description="Disordered" evidence="1">
    <location>
        <begin position="69"/>
        <end position="150"/>
    </location>
</feature>
<dbReference type="InterPro" id="IPR036875">
    <property type="entry name" value="Znf_CCHC_sf"/>
</dbReference>
<dbReference type="Proteomes" id="UP000001646">
    <property type="component" value="Unplaced"/>
</dbReference>